<dbReference type="Gene3D" id="3.10.620.30">
    <property type="match status" value="1"/>
</dbReference>
<dbReference type="Gene3D" id="2.60.120.1130">
    <property type="match status" value="1"/>
</dbReference>
<evidence type="ECO:0000313" key="2">
    <source>
        <dbReference type="EMBL" id="RAJ17129.1"/>
    </source>
</evidence>
<protein>
    <submittedName>
        <fullName evidence="2">Uncharacterized protein DUF3857</fullName>
    </submittedName>
</protein>
<dbReference type="AlphaFoldDB" id="A0A327RJL6"/>
<dbReference type="EMBL" id="QLLO01000002">
    <property type="protein sequence ID" value="RAJ17129.1"/>
    <property type="molecule type" value="Genomic_DNA"/>
</dbReference>
<gene>
    <name evidence="2" type="ORF">LY08_00908</name>
</gene>
<dbReference type="OrthoDB" id="98874at2"/>
<dbReference type="Pfam" id="PF12969">
    <property type="entry name" value="DUF3857"/>
    <property type="match status" value="1"/>
</dbReference>
<proteinExistence type="predicted"/>
<dbReference type="InterPro" id="IPR024618">
    <property type="entry name" value="DUF3857"/>
</dbReference>
<dbReference type="RefSeq" id="WP_111659235.1">
    <property type="nucleotide sequence ID" value="NZ_QLLO01000002.1"/>
</dbReference>
<organism evidence="2 3">
    <name type="scientific">Olleya aquimaris</name>
    <dbReference type="NCBI Taxonomy" id="639310"/>
    <lineage>
        <taxon>Bacteria</taxon>
        <taxon>Pseudomonadati</taxon>
        <taxon>Bacteroidota</taxon>
        <taxon>Flavobacteriia</taxon>
        <taxon>Flavobacteriales</taxon>
        <taxon>Flavobacteriaceae</taxon>
    </lineage>
</organism>
<dbReference type="Gene3D" id="2.60.40.3140">
    <property type="match status" value="1"/>
</dbReference>
<feature type="domain" description="DUF3857" evidence="1">
    <location>
        <begin position="65"/>
        <end position="202"/>
    </location>
</feature>
<evidence type="ECO:0000313" key="3">
    <source>
        <dbReference type="Proteomes" id="UP000248703"/>
    </source>
</evidence>
<reference evidence="2 3" key="1">
    <citation type="submission" date="2018-06" db="EMBL/GenBank/DDBJ databases">
        <title>Genomic Encyclopedia of Archaeal and Bacterial Type Strains, Phase II (KMG-II): from individual species to whole genera.</title>
        <authorList>
            <person name="Goeker M."/>
        </authorList>
    </citation>
    <scope>NUCLEOTIDE SEQUENCE [LARGE SCALE GENOMIC DNA]</scope>
    <source>
        <strain evidence="2 3">DSM 24464</strain>
    </source>
</reference>
<accession>A0A327RJL6</accession>
<sequence length="652" mass="75977">MKKLLFLLLFSNITISQNTFNTENFSVSNSDIELNTFKQDTTANALVIYEFGNAEIDKKRFNLIFNYQKKVKILNRNGFDKANVSIYLYNSGKNKEKIKNLVATTTNLENGTLRRTNLDASQVFEEKVNANYTIYKFTLPDIKEGSVITYSYTLESPFIYKFQPWYFQEDIPKLYSEYNTSIPGNYNYNIKLVGELPLKANSSQIQKRCIERSNGATADCTVSKYSMENIPAFIEEEYMTAAKNYLSRIEYELKIIKGFDGSVKNITKSWESADVELKYDDNFGKQLKKEKLVKNLIDKESLSLFTNDLDKAKYIFDFVKNNYTWNKYYRIFKDVSLKDIIEEKSGNVAEINLLLYNLLKKHNIKVYPILISTRDNGFVTKLYPVISEFNYIILRAEINGESYFLDATNPSLVFGQIPFECLNEYGREINFEDGSRWVDINLDSYTSSQYNVNININDDNTFSGTVTIIKIGYKALETKKRYRKNETDYLKYYKNTYPDCSFEDLKIEQDDSNNSTFTETFSISAPLTTIGDKIYLDPFIFKFLSKNPLQLNTRTYPVDFGYKDLLIYNIKINTNNKYKILDLPEDKSIQLVGNSGLLVFKNKKEDNLAELYFRTNFKNSIYPTSYYTELKSFFKNMVDIQNNSVFVLQKSN</sequence>
<name>A0A327RJL6_9FLAO</name>
<evidence type="ECO:0000259" key="1">
    <source>
        <dbReference type="Pfam" id="PF12969"/>
    </source>
</evidence>
<keyword evidence="3" id="KW-1185">Reference proteome</keyword>
<comment type="caution">
    <text evidence="2">The sequence shown here is derived from an EMBL/GenBank/DDBJ whole genome shotgun (WGS) entry which is preliminary data.</text>
</comment>
<dbReference type="Proteomes" id="UP000248703">
    <property type="component" value="Unassembled WGS sequence"/>
</dbReference>